<evidence type="ECO:0000256" key="4">
    <source>
        <dbReference type="ARBA" id="ARBA00022898"/>
    </source>
</evidence>
<comment type="cofactor">
    <cofactor evidence="1 5">
        <name>pyridoxal 5'-phosphate</name>
        <dbReference type="ChEBI" id="CHEBI:597326"/>
    </cofactor>
</comment>
<dbReference type="RefSeq" id="WP_119538635.1">
    <property type="nucleotide sequence ID" value="NZ_QYRN01000002.1"/>
</dbReference>
<dbReference type="GO" id="GO:0006567">
    <property type="term" value="P:L-threonine catabolic process"/>
    <property type="evidence" value="ECO:0007669"/>
    <property type="project" value="UniProtKB-UniRule"/>
</dbReference>
<evidence type="ECO:0000256" key="1">
    <source>
        <dbReference type="ARBA" id="ARBA00001933"/>
    </source>
</evidence>
<dbReference type="EMBL" id="QYRN01000002">
    <property type="protein sequence ID" value="RIY02556.1"/>
    <property type="molecule type" value="Genomic_DNA"/>
</dbReference>
<dbReference type="PIRSF" id="PIRSF038940">
    <property type="entry name" value="Low_specificity_LTA"/>
    <property type="match status" value="1"/>
</dbReference>
<keyword evidence="4 5" id="KW-0663">Pyridoxal phosphate</keyword>
<reference evidence="8" key="1">
    <citation type="submission" date="2018-09" db="EMBL/GenBank/DDBJ databases">
        <authorList>
            <person name="Tuo L."/>
        </authorList>
    </citation>
    <scope>NUCLEOTIDE SEQUENCE [LARGE SCALE GENOMIC DNA]</scope>
    <source>
        <strain evidence="8">M2BS4Y-1</strain>
    </source>
</reference>
<evidence type="ECO:0000313" key="8">
    <source>
        <dbReference type="Proteomes" id="UP000265750"/>
    </source>
</evidence>
<comment type="similarity">
    <text evidence="2 5">Belongs to the threonine aldolase family.</text>
</comment>
<dbReference type="GO" id="GO:0008732">
    <property type="term" value="F:L-allo-threonine aldolase activity"/>
    <property type="evidence" value="ECO:0007669"/>
    <property type="project" value="RHEA"/>
</dbReference>
<sequence>MIFASDNWSGAHPAVTQSLERHGAGHAAAYGASDVDRLVEARFNEIFEREVAIYFVGTGTAANSLSFAAVNRPGGVVMCHREAHVAQDECGAPEFFTHGARMVPVEGAAGRMDPGHLVAELARFRPGFVHAGQPMAVSLSQATEAGTLYSVAEIAAIGEIAHDRGLALHMDGARFANALSATNASPAEMTWRAGVDILSFGATKNGCWCAEAVVFFDPVKAEQFPYIRKRGAQLFSKTRFMAAQFDAYLADGLWLRLAAHANAAADALRAGIARSAHAREAWETRSNEIFAVIETATAERLRAQGATFYDWNPPHDMPGLVGPGEGLYRLVTSWSTESAEVEGFVALLA</sequence>
<comment type="catalytic activity">
    <reaction evidence="5">
        <text>L-threonine = acetaldehyde + glycine</text>
        <dbReference type="Rhea" id="RHEA:19625"/>
        <dbReference type="ChEBI" id="CHEBI:15343"/>
        <dbReference type="ChEBI" id="CHEBI:57305"/>
        <dbReference type="ChEBI" id="CHEBI:57926"/>
        <dbReference type="EC" id="4.1.2.48"/>
    </reaction>
</comment>
<keyword evidence="8" id="KW-1185">Reference proteome</keyword>
<dbReference type="InterPro" id="IPR001597">
    <property type="entry name" value="ArAA_b-elim_lyase/Thr_aldolase"/>
</dbReference>
<dbReference type="InterPro" id="IPR015421">
    <property type="entry name" value="PyrdxlP-dep_Trfase_major"/>
</dbReference>
<evidence type="ECO:0000259" key="6">
    <source>
        <dbReference type="Pfam" id="PF01212"/>
    </source>
</evidence>
<accession>A0A3A1WLX8</accession>
<dbReference type="Pfam" id="PF01212">
    <property type="entry name" value="Beta_elim_lyase"/>
    <property type="match status" value="1"/>
</dbReference>
<dbReference type="InterPro" id="IPR015422">
    <property type="entry name" value="PyrdxlP-dep_Trfase_small"/>
</dbReference>
<dbReference type="EC" id="4.1.2.48" evidence="5"/>
<gene>
    <name evidence="7" type="ORF">D3218_04075</name>
</gene>
<dbReference type="Proteomes" id="UP000265750">
    <property type="component" value="Unassembled WGS sequence"/>
</dbReference>
<comment type="function">
    <text evidence="5">Catalyzes the cleavage of L-allo-threonine and L-threonine to glycine and acetaldehyde.</text>
</comment>
<proteinExistence type="inferred from homology"/>
<evidence type="ECO:0000256" key="5">
    <source>
        <dbReference type="PIRNR" id="PIRNR038940"/>
    </source>
</evidence>
<keyword evidence="5" id="KW-0456">Lyase</keyword>
<dbReference type="PANTHER" id="PTHR48097:SF5">
    <property type="entry name" value="LOW SPECIFICITY L-THREONINE ALDOLASE"/>
    <property type="match status" value="1"/>
</dbReference>
<evidence type="ECO:0000256" key="3">
    <source>
        <dbReference type="ARBA" id="ARBA00011881"/>
    </source>
</evidence>
<dbReference type="SUPFAM" id="SSF53383">
    <property type="entry name" value="PLP-dependent transferases"/>
    <property type="match status" value="1"/>
</dbReference>
<dbReference type="OrthoDB" id="9774495at2"/>
<dbReference type="PANTHER" id="PTHR48097">
    <property type="entry name" value="L-THREONINE ALDOLASE-RELATED"/>
    <property type="match status" value="1"/>
</dbReference>
<feature type="domain" description="Aromatic amino acid beta-eliminating lyase/threonine aldolase" evidence="6">
    <location>
        <begin position="3"/>
        <end position="277"/>
    </location>
</feature>
<evidence type="ECO:0000256" key="2">
    <source>
        <dbReference type="ARBA" id="ARBA00006966"/>
    </source>
</evidence>
<dbReference type="InterPro" id="IPR015424">
    <property type="entry name" value="PyrdxlP-dep_Trfase"/>
</dbReference>
<dbReference type="Gene3D" id="3.40.640.10">
    <property type="entry name" value="Type I PLP-dependent aspartate aminotransferase-like (Major domain)"/>
    <property type="match status" value="1"/>
</dbReference>
<dbReference type="AlphaFoldDB" id="A0A3A1WLX8"/>
<organism evidence="7 8">
    <name type="scientific">Aureimonas flava</name>
    <dbReference type="NCBI Taxonomy" id="2320271"/>
    <lineage>
        <taxon>Bacteria</taxon>
        <taxon>Pseudomonadati</taxon>
        <taxon>Pseudomonadota</taxon>
        <taxon>Alphaproteobacteria</taxon>
        <taxon>Hyphomicrobiales</taxon>
        <taxon>Aurantimonadaceae</taxon>
        <taxon>Aureimonas</taxon>
    </lineage>
</organism>
<dbReference type="InterPro" id="IPR026273">
    <property type="entry name" value="Low_specificity_L-TA_bact"/>
</dbReference>
<name>A0A3A1WLX8_9HYPH</name>
<comment type="subunit">
    <text evidence="3">Homotetramer.</text>
</comment>
<comment type="caution">
    <text evidence="7">The sequence shown here is derived from an EMBL/GenBank/DDBJ whole genome shotgun (WGS) entry which is preliminary data.</text>
</comment>
<comment type="catalytic activity">
    <reaction evidence="5">
        <text>L-allo-threonine = acetaldehyde + glycine</text>
        <dbReference type="Rhea" id="RHEA:26209"/>
        <dbReference type="ChEBI" id="CHEBI:15343"/>
        <dbReference type="ChEBI" id="CHEBI:57305"/>
        <dbReference type="ChEBI" id="CHEBI:58585"/>
        <dbReference type="EC" id="4.1.2.48"/>
    </reaction>
</comment>
<protein>
    <recommendedName>
        <fullName evidence="5">L-threonine aldolase</fullName>
        <ecNumber evidence="5">4.1.2.48</ecNumber>
    </recommendedName>
</protein>
<evidence type="ECO:0000313" key="7">
    <source>
        <dbReference type="EMBL" id="RIY02556.1"/>
    </source>
</evidence>
<dbReference type="Gene3D" id="3.90.1150.10">
    <property type="entry name" value="Aspartate Aminotransferase, domain 1"/>
    <property type="match status" value="1"/>
</dbReference>